<dbReference type="NCBIfam" id="NF009381">
    <property type="entry name" value="PRK12740.1-5"/>
    <property type="match status" value="1"/>
</dbReference>
<accession>A0A1Y5TM53</accession>
<keyword evidence="4 8" id="KW-0251">Elongation factor</keyword>
<dbReference type="CDD" id="cd04088">
    <property type="entry name" value="EFG_mtEFG_II"/>
    <property type="match status" value="1"/>
</dbReference>
<evidence type="ECO:0000313" key="10">
    <source>
        <dbReference type="EMBL" id="SLN65154.1"/>
    </source>
</evidence>
<dbReference type="GO" id="GO:0003924">
    <property type="term" value="F:GTPase activity"/>
    <property type="evidence" value="ECO:0007669"/>
    <property type="project" value="InterPro"/>
</dbReference>
<organism evidence="10 11">
    <name type="scientific">Palleronia marisminoris</name>
    <dbReference type="NCBI Taxonomy" id="315423"/>
    <lineage>
        <taxon>Bacteria</taxon>
        <taxon>Pseudomonadati</taxon>
        <taxon>Pseudomonadota</taxon>
        <taxon>Alphaproteobacteria</taxon>
        <taxon>Rhodobacterales</taxon>
        <taxon>Roseobacteraceae</taxon>
        <taxon>Palleronia</taxon>
    </lineage>
</organism>
<evidence type="ECO:0000256" key="4">
    <source>
        <dbReference type="ARBA" id="ARBA00022768"/>
    </source>
</evidence>
<dbReference type="Gene3D" id="3.30.230.10">
    <property type="match status" value="1"/>
</dbReference>
<dbReference type="InterPro" id="IPR027417">
    <property type="entry name" value="P-loop_NTPase"/>
</dbReference>
<dbReference type="FunFam" id="3.40.50.300:FF:000029">
    <property type="entry name" value="Elongation factor G"/>
    <property type="match status" value="1"/>
</dbReference>
<keyword evidence="8" id="KW-0963">Cytoplasm</keyword>
<comment type="similarity">
    <text evidence="1 8">Belongs to the TRAFAC class translation factor GTPase superfamily. Classic translation factor GTPase family. EF-G/EF-2 subfamily.</text>
</comment>
<proteinExistence type="inferred from homology"/>
<dbReference type="EMBL" id="FWFV01000011">
    <property type="protein sequence ID" value="SLN65154.1"/>
    <property type="molecule type" value="Genomic_DNA"/>
</dbReference>
<dbReference type="NCBIfam" id="NF009379">
    <property type="entry name" value="PRK12740.1-3"/>
    <property type="match status" value="1"/>
</dbReference>
<dbReference type="GO" id="GO:0097216">
    <property type="term" value="F:guanosine tetraphosphate binding"/>
    <property type="evidence" value="ECO:0007669"/>
    <property type="project" value="UniProtKB-ARBA"/>
</dbReference>
<dbReference type="Gene3D" id="3.30.70.240">
    <property type="match status" value="1"/>
</dbReference>
<keyword evidence="6 8" id="KW-0342">GTP-binding</keyword>
<dbReference type="Proteomes" id="UP000193870">
    <property type="component" value="Unassembled WGS sequence"/>
</dbReference>
<reference evidence="10 11" key="1">
    <citation type="submission" date="2017-03" db="EMBL/GenBank/DDBJ databases">
        <authorList>
            <person name="Afonso C.L."/>
            <person name="Miller P.J."/>
            <person name="Scott M.A."/>
            <person name="Spackman E."/>
            <person name="Goraichik I."/>
            <person name="Dimitrov K.M."/>
            <person name="Suarez D.L."/>
            <person name="Swayne D.E."/>
        </authorList>
    </citation>
    <scope>NUCLEOTIDE SEQUENCE [LARGE SCALE GENOMIC DNA]</scope>
    <source>
        <strain evidence="10 11">CECT 7066</strain>
    </source>
</reference>
<dbReference type="AlphaFoldDB" id="A0A1Y5TM53"/>
<dbReference type="InterPro" id="IPR020568">
    <property type="entry name" value="Ribosomal_Su5_D2-typ_SF"/>
</dbReference>
<dbReference type="GO" id="GO:0032790">
    <property type="term" value="P:ribosome disassembly"/>
    <property type="evidence" value="ECO:0007669"/>
    <property type="project" value="TreeGrafter"/>
</dbReference>
<dbReference type="InterPro" id="IPR035649">
    <property type="entry name" value="EFG_V"/>
</dbReference>
<dbReference type="FunFam" id="3.30.230.10:FF:000003">
    <property type="entry name" value="Elongation factor G"/>
    <property type="match status" value="1"/>
</dbReference>
<dbReference type="Pfam" id="PF00679">
    <property type="entry name" value="EFG_C"/>
    <property type="match status" value="1"/>
</dbReference>
<dbReference type="PROSITE" id="PS00301">
    <property type="entry name" value="G_TR_1"/>
    <property type="match status" value="1"/>
</dbReference>
<keyword evidence="5 8" id="KW-0648">Protein biosynthesis</keyword>
<evidence type="ECO:0000259" key="9">
    <source>
        <dbReference type="PROSITE" id="PS51722"/>
    </source>
</evidence>
<dbReference type="SMART" id="SM00889">
    <property type="entry name" value="EFG_IV"/>
    <property type="match status" value="1"/>
</dbReference>
<evidence type="ECO:0000256" key="8">
    <source>
        <dbReference type="HAMAP-Rule" id="MF_00054"/>
    </source>
</evidence>
<dbReference type="PROSITE" id="PS51722">
    <property type="entry name" value="G_TR_2"/>
    <property type="match status" value="1"/>
</dbReference>
<protein>
    <recommendedName>
        <fullName evidence="2 8">Elongation factor G</fullName>
        <shortName evidence="8">EF-G</shortName>
    </recommendedName>
</protein>
<evidence type="ECO:0000256" key="7">
    <source>
        <dbReference type="ARBA" id="ARBA00024731"/>
    </source>
</evidence>
<dbReference type="InterPro" id="IPR000795">
    <property type="entry name" value="T_Tr_GTP-bd_dom"/>
</dbReference>
<dbReference type="GO" id="GO:0005737">
    <property type="term" value="C:cytoplasm"/>
    <property type="evidence" value="ECO:0007669"/>
    <property type="project" value="UniProtKB-SubCell"/>
</dbReference>
<dbReference type="InterPro" id="IPR009022">
    <property type="entry name" value="EFG_III"/>
</dbReference>
<evidence type="ECO:0000256" key="6">
    <source>
        <dbReference type="ARBA" id="ARBA00023134"/>
    </source>
</evidence>
<dbReference type="Pfam" id="PF00009">
    <property type="entry name" value="GTP_EFTU"/>
    <property type="match status" value="1"/>
</dbReference>
<dbReference type="SUPFAM" id="SSF50447">
    <property type="entry name" value="Translation proteins"/>
    <property type="match status" value="1"/>
</dbReference>
<dbReference type="InterPro" id="IPR053905">
    <property type="entry name" value="EF-G-like_DII"/>
</dbReference>
<dbReference type="InterPro" id="IPR000640">
    <property type="entry name" value="EFG_V-like"/>
</dbReference>
<dbReference type="InterPro" id="IPR031157">
    <property type="entry name" value="G_TR_CS"/>
</dbReference>
<evidence type="ECO:0000313" key="11">
    <source>
        <dbReference type="Proteomes" id="UP000193870"/>
    </source>
</evidence>
<dbReference type="InterPro" id="IPR035647">
    <property type="entry name" value="EFG_III/V"/>
</dbReference>
<dbReference type="CDD" id="cd01886">
    <property type="entry name" value="EF-G"/>
    <property type="match status" value="1"/>
</dbReference>
<feature type="binding site" evidence="8">
    <location>
        <begin position="100"/>
        <end position="104"/>
    </location>
    <ligand>
        <name>GTP</name>
        <dbReference type="ChEBI" id="CHEBI:37565"/>
    </ligand>
</feature>
<dbReference type="GO" id="GO:0003746">
    <property type="term" value="F:translation elongation factor activity"/>
    <property type="evidence" value="ECO:0007669"/>
    <property type="project" value="UniProtKB-UniRule"/>
</dbReference>
<dbReference type="SUPFAM" id="SSF54980">
    <property type="entry name" value="EF-G C-terminal domain-like"/>
    <property type="match status" value="2"/>
</dbReference>
<gene>
    <name evidence="8 10" type="primary">fusA</name>
    <name evidence="10" type="ORF">PAM7066_03255</name>
</gene>
<dbReference type="STRING" id="315423.SAMN04488020_11282"/>
<evidence type="ECO:0000256" key="2">
    <source>
        <dbReference type="ARBA" id="ARBA00017872"/>
    </source>
</evidence>
<dbReference type="InterPro" id="IPR005225">
    <property type="entry name" value="Small_GTP-bd"/>
</dbReference>
<dbReference type="PANTHER" id="PTHR43261:SF1">
    <property type="entry name" value="RIBOSOME-RELEASING FACTOR 2, MITOCHONDRIAL"/>
    <property type="match status" value="1"/>
</dbReference>
<dbReference type="GO" id="GO:0005525">
    <property type="term" value="F:GTP binding"/>
    <property type="evidence" value="ECO:0007669"/>
    <property type="project" value="UniProtKB-UniRule"/>
</dbReference>
<dbReference type="InterPro" id="IPR047872">
    <property type="entry name" value="EFG_IV"/>
</dbReference>
<dbReference type="Pfam" id="PF03764">
    <property type="entry name" value="EFG_IV"/>
    <property type="match status" value="1"/>
</dbReference>
<dbReference type="InterPro" id="IPR004540">
    <property type="entry name" value="Transl_elong_EFG/EF2"/>
</dbReference>
<dbReference type="FunFam" id="3.30.70.240:FF:000001">
    <property type="entry name" value="Elongation factor G"/>
    <property type="match status" value="1"/>
</dbReference>
<dbReference type="PANTHER" id="PTHR43261">
    <property type="entry name" value="TRANSLATION ELONGATION FACTOR G-RELATED"/>
    <property type="match status" value="1"/>
</dbReference>
<sequence length="713" mass="79235">MAREYPLDRYRNFGIMAHIDAGKTTCTERVLFYTGKSHKLGEVHDGAATMDWMEQEQERGITITSAATTTFWFRTEDGENPTGIYGNTPQEAKFRFNIIDTPGHVDFTIEVERSLAVLDGAICVLDANAGVEPQTETVWRQADRYKVPRIVFVNKMDKIGADFFNCVTMIKDRTGANAVPIQLPIGSEDQLEGIIDLVTMKEWVWEGEDLGASWVVRDIREDLKDQAEEWRGTLIEAAVEIDDEAMEAYLEGQEPDQPKLRELIRRATLSLSFVPVLAGSAFKNKGVQPLLNAVIDYLPGPLDVPPYMGFSPDDETETRNIERRPGDDQPFAGLAFKIMNDPFVGTLTFTRIYSGLLEKGSSVLNTTKGKRERVGRMMMMHSNSREEIEWAGSGDIIALAGLKDTTTGDTLSDPQKQVVLETMTFPDPVIEIAVEPKTKADQEKMSAGLQRLAAEDPSFRVETDIESGQTIMKGMGELHLDILVDRLKREFKVEANIGAPQVAYRETIKQKINHTYTHKKQSGGSGQFAEVQLEISPTEPGEGYSFESRIVGGSVPKEYVPGVEKGIKSVMDSGPIAGFPVIDFKVALVDGKYHDVDSSVLAFEIASRMCMREGLRKAGAQLLEPIMKVEVVTPEEYTGNVIGDLTSRRGQVQGQEPRGVAIVIDAFVPLANMFGYINNLRSMSSGRAQFTMQFDHYEPVPQNISEEIQAKYA</sequence>
<keyword evidence="11" id="KW-1185">Reference proteome</keyword>
<feature type="binding site" evidence="8">
    <location>
        <begin position="154"/>
        <end position="157"/>
    </location>
    <ligand>
        <name>GTP</name>
        <dbReference type="ChEBI" id="CHEBI:37565"/>
    </ligand>
</feature>
<comment type="function">
    <text evidence="7 8">Catalyzes the GTP-dependent ribosomal translocation step during translation elongation. During this step, the ribosome changes from the pre-translocational (PRE) to the post-translocational (POST) state as the newly formed A-site-bound peptidyl-tRNA and P-site-bound deacylated tRNA move to the P and E sites, respectively. Catalyzes the coordinated movement of the two tRNA molecules, the mRNA and conformational changes in the ribosome.</text>
</comment>
<dbReference type="NCBIfam" id="TIGR00231">
    <property type="entry name" value="small_GTP"/>
    <property type="match status" value="1"/>
</dbReference>
<dbReference type="Gene3D" id="2.40.30.10">
    <property type="entry name" value="Translation factors"/>
    <property type="match status" value="1"/>
</dbReference>
<name>A0A1Y5TM53_9RHOB</name>
<feature type="domain" description="Tr-type G" evidence="9">
    <location>
        <begin position="8"/>
        <end position="302"/>
    </location>
</feature>
<dbReference type="FunFam" id="3.30.70.870:FF:000001">
    <property type="entry name" value="Elongation factor G"/>
    <property type="match status" value="1"/>
</dbReference>
<dbReference type="OrthoDB" id="9802948at2"/>
<dbReference type="Pfam" id="PF14492">
    <property type="entry name" value="EFG_III"/>
    <property type="match status" value="1"/>
</dbReference>
<evidence type="ECO:0000256" key="5">
    <source>
        <dbReference type="ARBA" id="ARBA00022917"/>
    </source>
</evidence>
<dbReference type="RefSeq" id="WP_085855222.1">
    <property type="nucleotide sequence ID" value="NZ_FOPF01000012.1"/>
</dbReference>
<dbReference type="Pfam" id="PF22042">
    <property type="entry name" value="EF-G_D2"/>
    <property type="match status" value="1"/>
</dbReference>
<dbReference type="SMART" id="SM00838">
    <property type="entry name" value="EFG_C"/>
    <property type="match status" value="1"/>
</dbReference>
<dbReference type="InterPro" id="IPR009000">
    <property type="entry name" value="Transl_B-barrel_sf"/>
</dbReference>
<dbReference type="Gene3D" id="3.40.50.300">
    <property type="entry name" value="P-loop containing nucleotide triphosphate hydrolases"/>
    <property type="match status" value="1"/>
</dbReference>
<dbReference type="SUPFAM" id="SSF52540">
    <property type="entry name" value="P-loop containing nucleoside triphosphate hydrolases"/>
    <property type="match status" value="1"/>
</dbReference>
<dbReference type="Gene3D" id="3.30.70.870">
    <property type="entry name" value="Elongation Factor G (Translational Gtpase), domain 3"/>
    <property type="match status" value="1"/>
</dbReference>
<dbReference type="InterPro" id="IPR014721">
    <property type="entry name" value="Ribsml_uS5_D2-typ_fold_subgr"/>
</dbReference>
<dbReference type="CDD" id="cd03713">
    <property type="entry name" value="EFG_mtEFG_C"/>
    <property type="match status" value="1"/>
</dbReference>
<dbReference type="CDD" id="cd01434">
    <property type="entry name" value="EFG_mtEFG1_IV"/>
    <property type="match status" value="1"/>
</dbReference>
<dbReference type="InterPro" id="IPR041095">
    <property type="entry name" value="EFG_II"/>
</dbReference>
<keyword evidence="3 8" id="KW-0547">Nucleotide-binding</keyword>
<evidence type="ECO:0000256" key="3">
    <source>
        <dbReference type="ARBA" id="ARBA00022741"/>
    </source>
</evidence>
<feature type="binding site" evidence="8">
    <location>
        <begin position="17"/>
        <end position="24"/>
    </location>
    <ligand>
        <name>GTP</name>
        <dbReference type="ChEBI" id="CHEBI:37565"/>
    </ligand>
</feature>
<dbReference type="SUPFAM" id="SSF54211">
    <property type="entry name" value="Ribosomal protein S5 domain 2-like"/>
    <property type="match status" value="1"/>
</dbReference>
<dbReference type="InterPro" id="IPR005517">
    <property type="entry name" value="Transl_elong_EFG/EF2_IV"/>
</dbReference>
<dbReference type="FunFam" id="2.40.30.10:FF:000006">
    <property type="entry name" value="Elongation factor G"/>
    <property type="match status" value="1"/>
</dbReference>
<evidence type="ECO:0000256" key="1">
    <source>
        <dbReference type="ARBA" id="ARBA00005870"/>
    </source>
</evidence>
<comment type="subcellular location">
    <subcellularLocation>
        <location evidence="8">Cytoplasm</location>
    </subcellularLocation>
</comment>
<dbReference type="PRINTS" id="PR00315">
    <property type="entry name" value="ELONGATNFCT"/>
</dbReference>
<dbReference type="NCBIfam" id="TIGR00484">
    <property type="entry name" value="EF-G"/>
    <property type="match status" value="1"/>
</dbReference>
<dbReference type="HAMAP" id="MF_00054_B">
    <property type="entry name" value="EF_G_EF_2_B"/>
    <property type="match status" value="1"/>
</dbReference>
<dbReference type="CDD" id="cd16262">
    <property type="entry name" value="EFG_III"/>
    <property type="match status" value="1"/>
</dbReference>